<protein>
    <submittedName>
        <fullName evidence="2">SGNH hydrolase</fullName>
    </submittedName>
</protein>
<reference evidence="2 3" key="1">
    <citation type="journal article" date="2012" name="Science">
        <title>The Paleozoic origin of enzymatic lignin decomposition reconstructed from 31 fungal genomes.</title>
        <authorList>
            <person name="Floudas D."/>
            <person name="Binder M."/>
            <person name="Riley R."/>
            <person name="Barry K."/>
            <person name="Blanchette R.A."/>
            <person name="Henrissat B."/>
            <person name="Martinez A.T."/>
            <person name="Otillar R."/>
            <person name="Spatafora J.W."/>
            <person name="Yadav J.S."/>
            <person name="Aerts A."/>
            <person name="Benoit I."/>
            <person name="Boyd A."/>
            <person name="Carlson A."/>
            <person name="Copeland A."/>
            <person name="Coutinho P.M."/>
            <person name="de Vries R.P."/>
            <person name="Ferreira P."/>
            <person name="Findley K."/>
            <person name="Foster B."/>
            <person name="Gaskell J."/>
            <person name="Glotzer D."/>
            <person name="Gorecki P."/>
            <person name="Heitman J."/>
            <person name="Hesse C."/>
            <person name="Hori C."/>
            <person name="Igarashi K."/>
            <person name="Jurgens J.A."/>
            <person name="Kallen N."/>
            <person name="Kersten P."/>
            <person name="Kohler A."/>
            <person name="Kuees U."/>
            <person name="Kumar T.K.A."/>
            <person name="Kuo A."/>
            <person name="LaButti K."/>
            <person name="Larrondo L.F."/>
            <person name="Lindquist E."/>
            <person name="Ling A."/>
            <person name="Lombard V."/>
            <person name="Lucas S."/>
            <person name="Lundell T."/>
            <person name="Martin R."/>
            <person name="McLaughlin D.J."/>
            <person name="Morgenstern I."/>
            <person name="Morin E."/>
            <person name="Murat C."/>
            <person name="Nagy L.G."/>
            <person name="Nolan M."/>
            <person name="Ohm R.A."/>
            <person name="Patyshakuliyeva A."/>
            <person name="Rokas A."/>
            <person name="Ruiz-Duenas F.J."/>
            <person name="Sabat G."/>
            <person name="Salamov A."/>
            <person name="Samejima M."/>
            <person name="Schmutz J."/>
            <person name="Slot J.C."/>
            <person name="St John F."/>
            <person name="Stenlid J."/>
            <person name="Sun H."/>
            <person name="Sun S."/>
            <person name="Syed K."/>
            <person name="Tsang A."/>
            <person name="Wiebenga A."/>
            <person name="Young D."/>
            <person name="Pisabarro A."/>
            <person name="Eastwood D.C."/>
            <person name="Martin F."/>
            <person name="Cullen D."/>
            <person name="Grigoriev I.V."/>
            <person name="Hibbett D.S."/>
        </authorList>
    </citation>
    <scope>NUCLEOTIDE SEQUENCE [LARGE SCALE GENOMIC DNA]</scope>
    <source>
        <strain evidence="2 3">ATCC 11539</strain>
    </source>
</reference>
<evidence type="ECO:0000259" key="1">
    <source>
        <dbReference type="Pfam" id="PF13472"/>
    </source>
</evidence>
<accession>S7QFB9</accession>
<dbReference type="EMBL" id="KB469298">
    <property type="protein sequence ID" value="EPQ58092.1"/>
    <property type="molecule type" value="Genomic_DNA"/>
</dbReference>
<keyword evidence="3" id="KW-1185">Reference proteome</keyword>
<dbReference type="PANTHER" id="PTHR14209">
    <property type="entry name" value="ISOAMYL ACETATE-HYDROLYZING ESTERASE 1"/>
    <property type="match status" value="1"/>
</dbReference>
<dbReference type="eggNOG" id="KOG3035">
    <property type="taxonomic scope" value="Eukaryota"/>
</dbReference>
<dbReference type="InterPro" id="IPR045136">
    <property type="entry name" value="Iah1-like"/>
</dbReference>
<dbReference type="Proteomes" id="UP000030669">
    <property type="component" value="Unassembled WGS sequence"/>
</dbReference>
<evidence type="ECO:0000313" key="3">
    <source>
        <dbReference type="Proteomes" id="UP000030669"/>
    </source>
</evidence>
<gene>
    <name evidence="2" type="ORF">GLOTRDRAFT_104029</name>
</gene>
<dbReference type="STRING" id="670483.S7QFB9"/>
<dbReference type="AlphaFoldDB" id="S7QFB9"/>
<dbReference type="InterPro" id="IPR036514">
    <property type="entry name" value="SGNH_hydro_sf"/>
</dbReference>
<dbReference type="PANTHER" id="PTHR14209:SF19">
    <property type="entry name" value="ISOAMYL ACETATE-HYDROLYZING ESTERASE 1 HOMOLOG"/>
    <property type="match status" value="1"/>
</dbReference>
<dbReference type="OMA" id="VIWPKVI"/>
<keyword evidence="2" id="KW-0378">Hydrolase</keyword>
<dbReference type="RefSeq" id="XP_007863368.1">
    <property type="nucleotide sequence ID" value="XM_007865177.1"/>
</dbReference>
<dbReference type="CDD" id="cd01838">
    <property type="entry name" value="Isoamyl_acetate_hydrolase_like"/>
    <property type="match status" value="1"/>
</dbReference>
<organism evidence="2 3">
    <name type="scientific">Gloeophyllum trabeum (strain ATCC 11539 / FP-39264 / Madison 617)</name>
    <name type="common">Brown rot fungus</name>
    <dbReference type="NCBI Taxonomy" id="670483"/>
    <lineage>
        <taxon>Eukaryota</taxon>
        <taxon>Fungi</taxon>
        <taxon>Dikarya</taxon>
        <taxon>Basidiomycota</taxon>
        <taxon>Agaricomycotina</taxon>
        <taxon>Agaricomycetes</taxon>
        <taxon>Gloeophyllales</taxon>
        <taxon>Gloeophyllaceae</taxon>
        <taxon>Gloeophyllum</taxon>
    </lineage>
</organism>
<dbReference type="KEGG" id="gtr:GLOTRDRAFT_104029"/>
<evidence type="ECO:0000313" key="2">
    <source>
        <dbReference type="EMBL" id="EPQ58092.1"/>
    </source>
</evidence>
<dbReference type="Pfam" id="PF13472">
    <property type="entry name" value="Lipase_GDSL_2"/>
    <property type="match status" value="1"/>
</dbReference>
<dbReference type="SUPFAM" id="SSF52266">
    <property type="entry name" value="SGNH hydrolase"/>
    <property type="match status" value="1"/>
</dbReference>
<feature type="domain" description="SGNH hydrolase-type esterase" evidence="1">
    <location>
        <begin position="10"/>
        <end position="189"/>
    </location>
</feature>
<dbReference type="HOGENOM" id="CLU_051989_0_0_1"/>
<proteinExistence type="predicted"/>
<dbReference type="InterPro" id="IPR013830">
    <property type="entry name" value="SGNH_hydro"/>
</dbReference>
<dbReference type="GO" id="GO:0016787">
    <property type="term" value="F:hydrolase activity"/>
    <property type="evidence" value="ECO:0007669"/>
    <property type="project" value="UniProtKB-KW"/>
</dbReference>
<dbReference type="GeneID" id="19298618"/>
<dbReference type="Gene3D" id="3.40.50.1110">
    <property type="entry name" value="SGNH hydrolase"/>
    <property type="match status" value="1"/>
</dbReference>
<sequence>MNATQDCIVLLGDSLTEISWAPGGLAQRLAENYVRKLHVINLGLSGYNSEWAIPVFEQLLSKKEEQQYPYLRHAVSLSAVQSNLRRLVNMVKSPESPYYSPSTRVVLITPPPVNTHQWAEFQQSQDPPREQDRDNDKARQYADAVKEVGAMDGIPVVDVYTPLWEAAGQNERTLSKYLSDGLHLNADGYSFVYDGLLKVIADNYPEILPDKLNTVFEIWEPLGASDKPLEMLDKRSIFPSGK</sequence>
<dbReference type="OrthoDB" id="671439at2759"/>
<name>S7QFB9_GLOTA</name>